<dbReference type="KEGG" id="rca:Rcas_2298"/>
<dbReference type="RefSeq" id="WP_012120805.1">
    <property type="nucleotide sequence ID" value="NC_009767.1"/>
</dbReference>
<dbReference type="PANTHER" id="PTHR43820:SF4">
    <property type="entry name" value="HIGH-AFFINITY BRANCHED-CHAIN AMINO ACID TRANSPORT ATP-BINDING PROTEIN LIVF"/>
    <property type="match status" value="1"/>
</dbReference>
<evidence type="ECO:0000256" key="1">
    <source>
        <dbReference type="ARBA" id="ARBA00005417"/>
    </source>
</evidence>
<dbReference type="GO" id="GO:0015658">
    <property type="term" value="F:branched-chain amino acid transmembrane transporter activity"/>
    <property type="evidence" value="ECO:0007669"/>
    <property type="project" value="InterPro"/>
</dbReference>
<comment type="similarity">
    <text evidence="1">Belongs to the ABC transporter superfamily.</text>
</comment>
<dbReference type="GO" id="GO:0005524">
    <property type="term" value="F:ATP binding"/>
    <property type="evidence" value="ECO:0007669"/>
    <property type="project" value="UniProtKB-KW"/>
</dbReference>
<dbReference type="GO" id="GO:0015807">
    <property type="term" value="P:L-amino acid transport"/>
    <property type="evidence" value="ECO:0007669"/>
    <property type="project" value="TreeGrafter"/>
</dbReference>
<dbReference type="HOGENOM" id="CLU_000604_1_2_0"/>
<keyword evidence="4" id="KW-0067">ATP-binding</keyword>
<keyword evidence="3" id="KW-0547">Nucleotide-binding</keyword>
<evidence type="ECO:0000259" key="6">
    <source>
        <dbReference type="PROSITE" id="PS50893"/>
    </source>
</evidence>
<dbReference type="eggNOG" id="COG0410">
    <property type="taxonomic scope" value="Bacteria"/>
</dbReference>
<dbReference type="STRING" id="383372.Rcas_2298"/>
<dbReference type="InterPro" id="IPR003439">
    <property type="entry name" value="ABC_transporter-like_ATP-bd"/>
</dbReference>
<dbReference type="OrthoDB" id="9776369at2"/>
<dbReference type="SMART" id="SM00382">
    <property type="entry name" value="AAA"/>
    <property type="match status" value="1"/>
</dbReference>
<keyword evidence="2" id="KW-0813">Transport</keyword>
<dbReference type="AlphaFoldDB" id="A7NLJ0"/>
<dbReference type="InterPro" id="IPR027417">
    <property type="entry name" value="P-loop_NTPase"/>
</dbReference>
<evidence type="ECO:0000313" key="8">
    <source>
        <dbReference type="Proteomes" id="UP000000263"/>
    </source>
</evidence>
<dbReference type="PROSITE" id="PS00211">
    <property type="entry name" value="ABC_TRANSPORTER_1"/>
    <property type="match status" value="1"/>
</dbReference>
<dbReference type="InterPro" id="IPR003593">
    <property type="entry name" value="AAA+_ATPase"/>
</dbReference>
<dbReference type="GO" id="GO:0016887">
    <property type="term" value="F:ATP hydrolysis activity"/>
    <property type="evidence" value="ECO:0007669"/>
    <property type="project" value="InterPro"/>
</dbReference>
<accession>A7NLJ0</accession>
<dbReference type="Gene3D" id="3.40.50.300">
    <property type="entry name" value="P-loop containing nucleotide triphosphate hydrolases"/>
    <property type="match status" value="1"/>
</dbReference>
<sequence length="234" mass="26042">MLQVEHLNVAYDTLQVLWDVSLEVREGEIVALIGSNGAGKTTLLRTISGLMKPLFGSIRFMGEEIAGLPPHEICRRGVIQVPEGRALFPRMRVLENLELGAYLPAARAQRHETIEYVYHLFPRLKERWRQDAGTLSGGEQQMVAIGRALMARPKLLMLDEPSLGLAPVLVETIMEVLTRLNAEGMTILLVSQEVHQALAIAHRAYVIENGRIVRSGSSRELRDDDAVRSAYLGL</sequence>
<dbReference type="CDD" id="cd03224">
    <property type="entry name" value="ABC_TM1139_LivF_branched"/>
    <property type="match status" value="1"/>
</dbReference>
<reference evidence="7 8" key="1">
    <citation type="submission" date="2007-08" db="EMBL/GenBank/DDBJ databases">
        <title>Complete sequence of Roseiflexus castenholzii DSM 13941.</title>
        <authorList>
            <consortium name="US DOE Joint Genome Institute"/>
            <person name="Copeland A."/>
            <person name="Lucas S."/>
            <person name="Lapidus A."/>
            <person name="Barry K."/>
            <person name="Glavina del Rio T."/>
            <person name="Dalin E."/>
            <person name="Tice H."/>
            <person name="Pitluck S."/>
            <person name="Thompson L.S."/>
            <person name="Brettin T."/>
            <person name="Bruce D."/>
            <person name="Detter J.C."/>
            <person name="Han C."/>
            <person name="Tapia R."/>
            <person name="Schmutz J."/>
            <person name="Larimer F."/>
            <person name="Land M."/>
            <person name="Hauser L."/>
            <person name="Kyrpides N."/>
            <person name="Mikhailova N."/>
            <person name="Bryant D.A."/>
            <person name="Hanada S."/>
            <person name="Tsukatani Y."/>
            <person name="Richardson P."/>
        </authorList>
    </citation>
    <scope>NUCLEOTIDE SEQUENCE [LARGE SCALE GENOMIC DNA]</scope>
    <source>
        <strain evidence="8">DSM 13941 / HLO8</strain>
    </source>
</reference>
<evidence type="ECO:0000256" key="4">
    <source>
        <dbReference type="ARBA" id="ARBA00022840"/>
    </source>
</evidence>
<evidence type="ECO:0000256" key="5">
    <source>
        <dbReference type="ARBA" id="ARBA00022970"/>
    </source>
</evidence>
<dbReference type="InterPro" id="IPR052156">
    <property type="entry name" value="BCAA_Transport_ATP-bd_LivF"/>
</dbReference>
<dbReference type="PANTHER" id="PTHR43820">
    <property type="entry name" value="HIGH-AFFINITY BRANCHED-CHAIN AMINO ACID TRANSPORT ATP-BINDING PROTEIN LIVF"/>
    <property type="match status" value="1"/>
</dbReference>
<dbReference type="InterPro" id="IPR030660">
    <property type="entry name" value="ABC_branched_ATPase_LivF/BraG"/>
</dbReference>
<dbReference type="PROSITE" id="PS50893">
    <property type="entry name" value="ABC_TRANSPORTER_2"/>
    <property type="match status" value="1"/>
</dbReference>
<dbReference type="PIRSF" id="PIRSF039137">
    <property type="entry name" value="ABC_branched_ATPase"/>
    <property type="match status" value="1"/>
</dbReference>
<dbReference type="Proteomes" id="UP000000263">
    <property type="component" value="Chromosome"/>
</dbReference>
<organism evidence="7 8">
    <name type="scientific">Roseiflexus castenholzii (strain DSM 13941 / HLO8)</name>
    <dbReference type="NCBI Taxonomy" id="383372"/>
    <lineage>
        <taxon>Bacteria</taxon>
        <taxon>Bacillati</taxon>
        <taxon>Chloroflexota</taxon>
        <taxon>Chloroflexia</taxon>
        <taxon>Chloroflexales</taxon>
        <taxon>Roseiflexineae</taxon>
        <taxon>Roseiflexaceae</taxon>
        <taxon>Roseiflexus</taxon>
    </lineage>
</organism>
<gene>
    <name evidence="7" type="ordered locus">Rcas_2298</name>
</gene>
<proteinExistence type="inferred from homology"/>
<dbReference type="Pfam" id="PF00005">
    <property type="entry name" value="ABC_tran"/>
    <property type="match status" value="1"/>
</dbReference>
<keyword evidence="8" id="KW-1185">Reference proteome</keyword>
<evidence type="ECO:0000256" key="3">
    <source>
        <dbReference type="ARBA" id="ARBA00022741"/>
    </source>
</evidence>
<feature type="domain" description="ABC transporter" evidence="6">
    <location>
        <begin position="2"/>
        <end position="234"/>
    </location>
</feature>
<dbReference type="EMBL" id="CP000804">
    <property type="protein sequence ID" value="ABU58381.1"/>
    <property type="molecule type" value="Genomic_DNA"/>
</dbReference>
<name>A7NLJ0_ROSCS</name>
<evidence type="ECO:0000313" key="7">
    <source>
        <dbReference type="EMBL" id="ABU58381.1"/>
    </source>
</evidence>
<keyword evidence="5" id="KW-0029">Amino-acid transport</keyword>
<evidence type="ECO:0000256" key="2">
    <source>
        <dbReference type="ARBA" id="ARBA00022448"/>
    </source>
</evidence>
<protein>
    <submittedName>
        <fullName evidence="7">ABC transporter related</fullName>
    </submittedName>
</protein>
<dbReference type="InterPro" id="IPR017871">
    <property type="entry name" value="ABC_transporter-like_CS"/>
</dbReference>
<dbReference type="SUPFAM" id="SSF52540">
    <property type="entry name" value="P-loop containing nucleoside triphosphate hydrolases"/>
    <property type="match status" value="1"/>
</dbReference>